<evidence type="ECO:0000259" key="1">
    <source>
        <dbReference type="Pfam" id="PF01068"/>
    </source>
</evidence>
<dbReference type="SUPFAM" id="SSF56091">
    <property type="entry name" value="DNA ligase/mRNA capping enzyme, catalytic domain"/>
    <property type="match status" value="1"/>
</dbReference>
<dbReference type="GO" id="GO:0005524">
    <property type="term" value="F:ATP binding"/>
    <property type="evidence" value="ECO:0007669"/>
    <property type="project" value="InterPro"/>
</dbReference>
<dbReference type="EMBL" id="JACHBK010000006">
    <property type="protein sequence ID" value="MBB5536361.1"/>
    <property type="molecule type" value="Genomic_DNA"/>
</dbReference>
<keyword evidence="3" id="KW-1185">Reference proteome</keyword>
<accession>A0A7W8X973</accession>
<feature type="domain" description="ATP-dependent DNA ligase family profile" evidence="1">
    <location>
        <begin position="3"/>
        <end position="38"/>
    </location>
</feature>
<organism evidence="2 3">
    <name type="scientific">Rhizobium giardinii</name>
    <dbReference type="NCBI Taxonomy" id="56731"/>
    <lineage>
        <taxon>Bacteria</taxon>
        <taxon>Pseudomonadati</taxon>
        <taxon>Pseudomonadota</taxon>
        <taxon>Alphaproteobacteria</taxon>
        <taxon>Hyphomicrobiales</taxon>
        <taxon>Rhizobiaceae</taxon>
        <taxon>Rhizobium/Agrobacterium group</taxon>
        <taxon>Rhizobium</taxon>
    </lineage>
</organism>
<dbReference type="GO" id="GO:0006310">
    <property type="term" value="P:DNA recombination"/>
    <property type="evidence" value="ECO:0007669"/>
    <property type="project" value="InterPro"/>
</dbReference>
<dbReference type="GO" id="GO:0006281">
    <property type="term" value="P:DNA repair"/>
    <property type="evidence" value="ECO:0007669"/>
    <property type="project" value="InterPro"/>
</dbReference>
<evidence type="ECO:0000313" key="3">
    <source>
        <dbReference type="Proteomes" id="UP000585507"/>
    </source>
</evidence>
<protein>
    <submittedName>
        <fullName evidence="2">ATP-dependent DNA ligase</fullName>
    </submittedName>
</protein>
<sequence length="78" mass="9152">MARRSFRVACDLGLEGIVAKDRERPYRSGKRPEWLKIKCIRRDNFVFLGFEPSTCRARSDGCCWPRQQQRSDEEGSNE</sequence>
<dbReference type="Proteomes" id="UP000585507">
    <property type="component" value="Unassembled WGS sequence"/>
</dbReference>
<dbReference type="Pfam" id="PF01068">
    <property type="entry name" value="DNA_ligase_A_M"/>
    <property type="match status" value="1"/>
</dbReference>
<dbReference type="Gene3D" id="3.30.1490.70">
    <property type="match status" value="1"/>
</dbReference>
<proteinExistence type="predicted"/>
<comment type="caution">
    <text evidence="2">The sequence shown here is derived from an EMBL/GenBank/DDBJ whole genome shotgun (WGS) entry which is preliminary data.</text>
</comment>
<evidence type="ECO:0000313" key="2">
    <source>
        <dbReference type="EMBL" id="MBB5536361.1"/>
    </source>
</evidence>
<keyword evidence="2" id="KW-0436">Ligase</keyword>
<gene>
    <name evidence="2" type="ORF">GGD55_003068</name>
</gene>
<reference evidence="2 3" key="1">
    <citation type="submission" date="2020-08" db="EMBL/GenBank/DDBJ databases">
        <title>Genomic Encyclopedia of Type Strains, Phase IV (KMG-V): Genome sequencing to study the core and pangenomes of soil and plant-associated prokaryotes.</title>
        <authorList>
            <person name="Whitman W."/>
        </authorList>
    </citation>
    <scope>NUCLEOTIDE SEQUENCE [LARGE SCALE GENOMIC DNA]</scope>
    <source>
        <strain evidence="2 3">SEMIA 4084</strain>
    </source>
</reference>
<name>A0A7W8X973_9HYPH</name>
<dbReference type="GO" id="GO:0003910">
    <property type="term" value="F:DNA ligase (ATP) activity"/>
    <property type="evidence" value="ECO:0007669"/>
    <property type="project" value="InterPro"/>
</dbReference>
<dbReference type="InterPro" id="IPR012310">
    <property type="entry name" value="DNA_ligase_ATP-dep_cent"/>
</dbReference>
<dbReference type="AlphaFoldDB" id="A0A7W8X973"/>